<evidence type="ECO:0000256" key="5">
    <source>
        <dbReference type="ARBA" id="ARBA00022759"/>
    </source>
</evidence>
<name>A0A3B0U3A5_9ZZZZ</name>
<organism evidence="8">
    <name type="scientific">hydrothermal vent metagenome</name>
    <dbReference type="NCBI Taxonomy" id="652676"/>
    <lineage>
        <taxon>unclassified sequences</taxon>
        <taxon>metagenomes</taxon>
        <taxon>ecological metagenomes</taxon>
    </lineage>
</organism>
<comment type="cofactor">
    <cofactor evidence="1">
        <name>Zn(2+)</name>
        <dbReference type="ChEBI" id="CHEBI:29105"/>
    </cofactor>
</comment>
<dbReference type="GO" id="GO:0046872">
    <property type="term" value="F:metal ion binding"/>
    <property type="evidence" value="ECO:0007669"/>
    <property type="project" value="UniProtKB-KW"/>
</dbReference>
<sequence>MIQFNYETNFKLQNEEVLKNWISTCIDSHGFKEGELNYIFCNDEYLLKLNIEFLNHDTFTDILSFDYTLGKLVGGDIFISIDRVKDNANKFSQHIDNELNRVMIHGVLHFMGYQDKTAEEKVLMRNEEDRCLILLKSR</sequence>
<dbReference type="GO" id="GO:0004222">
    <property type="term" value="F:metalloendopeptidase activity"/>
    <property type="evidence" value="ECO:0007669"/>
    <property type="project" value="InterPro"/>
</dbReference>
<dbReference type="Gene3D" id="3.40.390.30">
    <property type="entry name" value="Metalloproteases ('zincins'), catalytic domain"/>
    <property type="match status" value="1"/>
</dbReference>
<evidence type="ECO:0000256" key="6">
    <source>
        <dbReference type="ARBA" id="ARBA00022801"/>
    </source>
</evidence>
<evidence type="ECO:0000313" key="8">
    <source>
        <dbReference type="EMBL" id="VAW25365.1"/>
    </source>
</evidence>
<keyword evidence="5" id="KW-0255">Endonuclease</keyword>
<dbReference type="SUPFAM" id="SSF55486">
    <property type="entry name" value="Metalloproteases ('zincins'), catalytic domain"/>
    <property type="match status" value="1"/>
</dbReference>
<protein>
    <submittedName>
        <fullName evidence="8">Metal-dependent hydrolase YbeY, involved in rRNA and/or ribosome maturation and assembly</fullName>
    </submittedName>
</protein>
<evidence type="ECO:0000256" key="4">
    <source>
        <dbReference type="ARBA" id="ARBA00022723"/>
    </source>
</evidence>
<keyword evidence="4" id="KW-0479">Metal-binding</keyword>
<reference evidence="8" key="1">
    <citation type="submission" date="2018-06" db="EMBL/GenBank/DDBJ databases">
        <authorList>
            <person name="Zhirakovskaya E."/>
        </authorList>
    </citation>
    <scope>NUCLEOTIDE SEQUENCE</scope>
</reference>
<evidence type="ECO:0000256" key="2">
    <source>
        <dbReference type="ARBA" id="ARBA00010875"/>
    </source>
</evidence>
<keyword evidence="6 8" id="KW-0378">Hydrolase</keyword>
<dbReference type="NCBIfam" id="TIGR00043">
    <property type="entry name" value="rRNA maturation RNase YbeY"/>
    <property type="match status" value="1"/>
</dbReference>
<dbReference type="GO" id="GO:0006364">
    <property type="term" value="P:rRNA processing"/>
    <property type="evidence" value="ECO:0007669"/>
    <property type="project" value="InterPro"/>
</dbReference>
<dbReference type="EMBL" id="UOER01000377">
    <property type="protein sequence ID" value="VAW25365.1"/>
    <property type="molecule type" value="Genomic_DNA"/>
</dbReference>
<gene>
    <name evidence="8" type="ORF">MNBD_BACTEROID04-1080</name>
</gene>
<dbReference type="AlphaFoldDB" id="A0A3B0U3A5"/>
<dbReference type="GO" id="GO:0004519">
    <property type="term" value="F:endonuclease activity"/>
    <property type="evidence" value="ECO:0007669"/>
    <property type="project" value="UniProtKB-KW"/>
</dbReference>
<dbReference type="Pfam" id="PF02130">
    <property type="entry name" value="YbeY"/>
    <property type="match status" value="1"/>
</dbReference>
<keyword evidence="3" id="KW-0540">Nuclease</keyword>
<dbReference type="PANTHER" id="PTHR46986:SF1">
    <property type="entry name" value="ENDORIBONUCLEASE YBEY, CHLOROPLASTIC"/>
    <property type="match status" value="1"/>
</dbReference>
<evidence type="ECO:0000256" key="3">
    <source>
        <dbReference type="ARBA" id="ARBA00022722"/>
    </source>
</evidence>
<comment type="similarity">
    <text evidence="2">Belongs to the endoribonuclease YbeY family.</text>
</comment>
<dbReference type="PANTHER" id="PTHR46986">
    <property type="entry name" value="ENDORIBONUCLEASE YBEY, CHLOROPLASTIC"/>
    <property type="match status" value="1"/>
</dbReference>
<dbReference type="HAMAP" id="MF_00009">
    <property type="entry name" value="Endoribonucl_YbeY"/>
    <property type="match status" value="1"/>
</dbReference>
<dbReference type="InterPro" id="IPR002036">
    <property type="entry name" value="YbeY"/>
</dbReference>
<evidence type="ECO:0000256" key="7">
    <source>
        <dbReference type="ARBA" id="ARBA00022833"/>
    </source>
</evidence>
<keyword evidence="7" id="KW-0862">Zinc</keyword>
<dbReference type="InterPro" id="IPR023091">
    <property type="entry name" value="MetalPrtase_cat_dom_sf_prd"/>
</dbReference>
<accession>A0A3B0U3A5</accession>
<evidence type="ECO:0000256" key="1">
    <source>
        <dbReference type="ARBA" id="ARBA00001947"/>
    </source>
</evidence>
<proteinExistence type="inferred from homology"/>